<evidence type="ECO:0000313" key="2">
    <source>
        <dbReference type="Proteomes" id="UP000759131"/>
    </source>
</evidence>
<dbReference type="EMBL" id="CAJPIZ010009638">
    <property type="protein sequence ID" value="CAG2111985.1"/>
    <property type="molecule type" value="Genomic_DNA"/>
</dbReference>
<dbReference type="Gene3D" id="3.80.10.10">
    <property type="entry name" value="Ribonuclease Inhibitor"/>
    <property type="match status" value="2"/>
</dbReference>
<keyword evidence="2" id="KW-1185">Reference proteome</keyword>
<gene>
    <name evidence="1" type="ORF">OSB1V03_LOCUS11964</name>
</gene>
<evidence type="ECO:0000313" key="1">
    <source>
        <dbReference type="EMBL" id="CAD7631555.1"/>
    </source>
</evidence>
<organism evidence="1">
    <name type="scientific">Medioppia subpectinata</name>
    <dbReference type="NCBI Taxonomy" id="1979941"/>
    <lineage>
        <taxon>Eukaryota</taxon>
        <taxon>Metazoa</taxon>
        <taxon>Ecdysozoa</taxon>
        <taxon>Arthropoda</taxon>
        <taxon>Chelicerata</taxon>
        <taxon>Arachnida</taxon>
        <taxon>Acari</taxon>
        <taxon>Acariformes</taxon>
        <taxon>Sarcoptiformes</taxon>
        <taxon>Oribatida</taxon>
        <taxon>Brachypylina</taxon>
        <taxon>Oppioidea</taxon>
        <taxon>Oppiidae</taxon>
        <taxon>Medioppia</taxon>
    </lineage>
</organism>
<dbReference type="AlphaFoldDB" id="A0A7R9L063"/>
<dbReference type="EMBL" id="OC864213">
    <property type="protein sequence ID" value="CAD7631555.1"/>
    <property type="molecule type" value="Genomic_DNA"/>
</dbReference>
<dbReference type="Proteomes" id="UP000759131">
    <property type="component" value="Unassembled WGS sequence"/>
</dbReference>
<dbReference type="InterPro" id="IPR032675">
    <property type="entry name" value="LRR_dom_sf"/>
</dbReference>
<evidence type="ECO:0008006" key="3">
    <source>
        <dbReference type="Google" id="ProtNLM"/>
    </source>
</evidence>
<accession>A0A7R9L063</accession>
<sequence>MKDSFTDRISDGLSQELLKYLPFKDKLRLESVSKQFQRTIYTKQYILFLGPNNNYEDVSKSTEQSIRNNECLAFTSQEALESVLKKCRNISEIYIIDESYNPLQNDGLISAVFNHCHNLDAIKCSFDGLTDKKIAQFLHRFGEEIRKLGLYDEFRFAPHPYNRHLIKYMPNINELTVSSPKWLRGQESEATHLTKLALWLIADQRETIEAIIDANWQTLSYIHFYSHNYQTPQMYSLFERLKRVKGLKSFRFDNFRKEWMELSFNCPFHLYLRQLSVNCQQIREICIKLYTNSGVNRNVFFSIKYFYRLKRLSLHLVNELESDHYNYSSQSLAACKQLERLCLNVSHITDEFFVNSDTSLKRLQQIELKNTVISEEAFQWLAKHSKLEAISLTAKRGLVVTYVPDVTVNHIINNNPRLRSIKYMSEDNALLDVTDEDTHRIRQESKNIKLYSITSGRFV</sequence>
<protein>
    <recommendedName>
        <fullName evidence="3">F-box domain-containing protein</fullName>
    </recommendedName>
</protein>
<reference evidence="1" key="1">
    <citation type="submission" date="2020-11" db="EMBL/GenBank/DDBJ databases">
        <authorList>
            <person name="Tran Van P."/>
        </authorList>
    </citation>
    <scope>NUCLEOTIDE SEQUENCE</scope>
</reference>
<proteinExistence type="predicted"/>
<dbReference type="OrthoDB" id="6478838at2759"/>
<dbReference type="SUPFAM" id="SSF52047">
    <property type="entry name" value="RNI-like"/>
    <property type="match status" value="1"/>
</dbReference>
<name>A0A7R9L063_9ACAR</name>